<keyword evidence="3" id="KW-1185">Reference proteome</keyword>
<name>R0GR28_9BRAS</name>
<evidence type="ECO:0000259" key="1">
    <source>
        <dbReference type="SMART" id="SM00256"/>
    </source>
</evidence>
<dbReference type="Pfam" id="PF25210">
    <property type="entry name" value="Kelch_FKB95"/>
    <property type="match status" value="1"/>
</dbReference>
<dbReference type="InterPro" id="IPR036047">
    <property type="entry name" value="F-box-like_dom_sf"/>
</dbReference>
<dbReference type="Proteomes" id="UP000029121">
    <property type="component" value="Unassembled WGS sequence"/>
</dbReference>
<dbReference type="AlphaFoldDB" id="R0GR28"/>
<sequence length="319" mass="36852">MSSTAKEEEAPSILFSSLPNDIVLNILARVPRRYNSILSCVSKQLRFLIRSSELRITRSLLGKDRFYVCFLEISSITTSDHWSTFTEDRPCLVSIPFPSPPEPFSAILTLGPEIYFYGGLLEKHVDPRLSVRKVASRRMQRYPSASVYLKTQTWQVAPNPTAKLQCLSKYVVAQSLGRKIYGRDNQNVIIYDTRDGECEKIIPANENYKCGVMCVVDNVIYMHYYCLGLMWFESKEKLWRMVHGLELNGHFSSTAMAEHNGKMAFLWHDRNKRELWCAMIALYGSSQVAIHGRVEWSHRLLSHVPSNYFIKYFMVCTDY</sequence>
<gene>
    <name evidence="2" type="ORF">CARUB_v10003749mg</name>
</gene>
<accession>R0GR28</accession>
<organism evidence="2 3">
    <name type="scientific">Capsella rubella</name>
    <dbReference type="NCBI Taxonomy" id="81985"/>
    <lineage>
        <taxon>Eukaryota</taxon>
        <taxon>Viridiplantae</taxon>
        <taxon>Streptophyta</taxon>
        <taxon>Embryophyta</taxon>
        <taxon>Tracheophyta</taxon>
        <taxon>Spermatophyta</taxon>
        <taxon>Magnoliopsida</taxon>
        <taxon>eudicotyledons</taxon>
        <taxon>Gunneridae</taxon>
        <taxon>Pentapetalae</taxon>
        <taxon>rosids</taxon>
        <taxon>malvids</taxon>
        <taxon>Brassicales</taxon>
        <taxon>Brassicaceae</taxon>
        <taxon>Camelineae</taxon>
        <taxon>Capsella</taxon>
    </lineage>
</organism>
<dbReference type="PANTHER" id="PTHR24414:SF99">
    <property type="entry name" value="F-BOX DOMAIN-CONTAINING PROTEIN"/>
    <property type="match status" value="1"/>
</dbReference>
<feature type="domain" description="F-box" evidence="1">
    <location>
        <begin position="18"/>
        <end position="58"/>
    </location>
</feature>
<dbReference type="EMBL" id="KB870810">
    <property type="protein sequence ID" value="EOA19334.1"/>
    <property type="molecule type" value="Genomic_DNA"/>
</dbReference>
<proteinExistence type="predicted"/>
<dbReference type="InterPro" id="IPR050354">
    <property type="entry name" value="F-box/kelch-repeat_ARATH"/>
</dbReference>
<dbReference type="InterPro" id="IPR057499">
    <property type="entry name" value="Kelch_FKB95"/>
</dbReference>
<dbReference type="SUPFAM" id="SSF81383">
    <property type="entry name" value="F-box domain"/>
    <property type="match status" value="1"/>
</dbReference>
<protein>
    <recommendedName>
        <fullName evidence="1">F-box domain-containing protein</fullName>
    </recommendedName>
</protein>
<dbReference type="Pfam" id="PF00646">
    <property type="entry name" value="F-box"/>
    <property type="match status" value="1"/>
</dbReference>
<dbReference type="InterPro" id="IPR015915">
    <property type="entry name" value="Kelch-typ_b-propeller"/>
</dbReference>
<dbReference type="eggNOG" id="KOG1072">
    <property type="taxonomic scope" value="Eukaryota"/>
</dbReference>
<dbReference type="SMART" id="SM00256">
    <property type="entry name" value="FBOX"/>
    <property type="match status" value="1"/>
</dbReference>
<dbReference type="CDD" id="cd22152">
    <property type="entry name" value="F-box_AtAFR-like"/>
    <property type="match status" value="1"/>
</dbReference>
<dbReference type="SUPFAM" id="SSF117281">
    <property type="entry name" value="Kelch motif"/>
    <property type="match status" value="1"/>
</dbReference>
<reference evidence="3" key="1">
    <citation type="journal article" date="2013" name="Nat. Genet.">
        <title>The Capsella rubella genome and the genomic consequences of rapid mating system evolution.</title>
        <authorList>
            <person name="Slotte T."/>
            <person name="Hazzouri K.M."/>
            <person name="Agren J.A."/>
            <person name="Koenig D."/>
            <person name="Maumus F."/>
            <person name="Guo Y.L."/>
            <person name="Steige K."/>
            <person name="Platts A.E."/>
            <person name="Escobar J.S."/>
            <person name="Newman L.K."/>
            <person name="Wang W."/>
            <person name="Mandakova T."/>
            <person name="Vello E."/>
            <person name="Smith L.M."/>
            <person name="Henz S.R."/>
            <person name="Steffen J."/>
            <person name="Takuno S."/>
            <person name="Brandvain Y."/>
            <person name="Coop G."/>
            <person name="Andolfatto P."/>
            <person name="Hu T.T."/>
            <person name="Blanchette M."/>
            <person name="Clark R.M."/>
            <person name="Quesneville H."/>
            <person name="Nordborg M."/>
            <person name="Gaut B.S."/>
            <person name="Lysak M.A."/>
            <person name="Jenkins J."/>
            <person name="Grimwood J."/>
            <person name="Chapman J."/>
            <person name="Prochnik S."/>
            <person name="Shu S."/>
            <person name="Rokhsar D."/>
            <person name="Schmutz J."/>
            <person name="Weigel D."/>
            <person name="Wright S.I."/>
        </authorList>
    </citation>
    <scope>NUCLEOTIDE SEQUENCE [LARGE SCALE GENOMIC DNA]</scope>
    <source>
        <strain evidence="3">cv. Monte Gargano</strain>
    </source>
</reference>
<evidence type="ECO:0000313" key="3">
    <source>
        <dbReference type="Proteomes" id="UP000029121"/>
    </source>
</evidence>
<dbReference type="STRING" id="81985.R0GR28"/>
<evidence type="ECO:0000313" key="2">
    <source>
        <dbReference type="EMBL" id="EOA19334.1"/>
    </source>
</evidence>
<dbReference type="InterPro" id="IPR001810">
    <property type="entry name" value="F-box_dom"/>
</dbReference>
<dbReference type="PANTHER" id="PTHR24414">
    <property type="entry name" value="F-BOX/KELCH-REPEAT PROTEIN SKIP4"/>
    <property type="match status" value="1"/>
</dbReference>